<gene>
    <name evidence="1" type="ORF">MHI_LOCUS582813</name>
</gene>
<dbReference type="Proteomes" id="UP000752696">
    <property type="component" value="Unassembled WGS sequence"/>
</dbReference>
<comment type="caution">
    <text evidence="1">The sequence shown here is derived from an EMBL/GenBank/DDBJ whole genome shotgun (WGS) entry which is preliminary data.</text>
</comment>
<dbReference type="AlphaFoldDB" id="A0A6V7H9K6"/>
<feature type="non-terminal residue" evidence="1">
    <location>
        <position position="1"/>
    </location>
</feature>
<dbReference type="EMBL" id="CAJDYZ010008606">
    <property type="protein sequence ID" value="CAD1475584.1"/>
    <property type="molecule type" value="Genomic_DNA"/>
</dbReference>
<organism evidence="1 2">
    <name type="scientific">Heterotrigona itama</name>
    <dbReference type="NCBI Taxonomy" id="395501"/>
    <lineage>
        <taxon>Eukaryota</taxon>
        <taxon>Metazoa</taxon>
        <taxon>Ecdysozoa</taxon>
        <taxon>Arthropoda</taxon>
        <taxon>Hexapoda</taxon>
        <taxon>Insecta</taxon>
        <taxon>Pterygota</taxon>
        <taxon>Neoptera</taxon>
        <taxon>Endopterygota</taxon>
        <taxon>Hymenoptera</taxon>
        <taxon>Apocrita</taxon>
        <taxon>Aculeata</taxon>
        <taxon>Apoidea</taxon>
        <taxon>Anthophila</taxon>
        <taxon>Apidae</taxon>
        <taxon>Heterotrigona</taxon>
    </lineage>
</organism>
<evidence type="ECO:0000313" key="2">
    <source>
        <dbReference type="Proteomes" id="UP000752696"/>
    </source>
</evidence>
<protein>
    <submittedName>
        <fullName evidence="1">Uncharacterized protein</fullName>
    </submittedName>
</protein>
<feature type="non-terminal residue" evidence="1">
    <location>
        <position position="71"/>
    </location>
</feature>
<proteinExistence type="predicted"/>
<evidence type="ECO:0000313" key="1">
    <source>
        <dbReference type="EMBL" id="CAD1475584.1"/>
    </source>
</evidence>
<sequence>LCFAFSSLSSSKDITKKMLGVLELKIPMILSQEITINLRSITSTLTITEVLEYYEEKLQRAVLFSFSTRLS</sequence>
<accession>A0A6V7H9K6</accession>
<keyword evidence="2" id="KW-1185">Reference proteome</keyword>
<reference evidence="1" key="1">
    <citation type="submission" date="2020-07" db="EMBL/GenBank/DDBJ databases">
        <authorList>
            <person name="Nazaruddin N."/>
        </authorList>
    </citation>
    <scope>NUCLEOTIDE SEQUENCE</scope>
</reference>
<name>A0A6V7H9K6_9HYME</name>